<dbReference type="GO" id="GO:0004065">
    <property type="term" value="F:arylsulfatase activity"/>
    <property type="evidence" value="ECO:0007669"/>
    <property type="project" value="TreeGrafter"/>
</dbReference>
<proteinExistence type="predicted"/>
<dbReference type="AlphaFoldDB" id="A0A2D6LQ15"/>
<organism evidence="2 3">
    <name type="scientific">Candidatus Iainarchaeum sp</name>
    <dbReference type="NCBI Taxonomy" id="3101447"/>
    <lineage>
        <taxon>Archaea</taxon>
        <taxon>Candidatus Iainarchaeota</taxon>
        <taxon>Candidatus Iainarchaeia</taxon>
        <taxon>Candidatus Iainarchaeales</taxon>
        <taxon>Candidatus Iainarchaeaceae</taxon>
        <taxon>Candidatus Iainarchaeum</taxon>
    </lineage>
</organism>
<protein>
    <recommendedName>
        <fullName evidence="1">Sulfatase N-terminal domain-containing protein</fullName>
    </recommendedName>
</protein>
<dbReference type="InterPro" id="IPR051849">
    <property type="entry name" value="GAG-degrading_sulfatase"/>
</dbReference>
<feature type="non-terminal residue" evidence="2">
    <location>
        <position position="1"/>
    </location>
</feature>
<dbReference type="PANTHER" id="PTHR46615">
    <property type="entry name" value="ARYLSULFATASE K"/>
    <property type="match status" value="1"/>
</dbReference>
<reference evidence="3" key="1">
    <citation type="submission" date="2017-09" db="EMBL/GenBank/DDBJ databases">
        <title>The Reconstruction of 2,631 Draft Metagenome-Assembled Genomes from the Global Oceans.</title>
        <authorList>
            <person name="Tully B.J."/>
            <person name="Graham E.D."/>
            <person name="Heidelberg J.F."/>
        </authorList>
    </citation>
    <scope>NUCLEOTIDE SEQUENCE [LARGE SCALE GENOMIC DNA]</scope>
</reference>
<evidence type="ECO:0000313" key="3">
    <source>
        <dbReference type="Proteomes" id="UP000226712"/>
    </source>
</evidence>
<dbReference type="PANTHER" id="PTHR46615:SF1">
    <property type="entry name" value="ARYLSULFATASE K"/>
    <property type="match status" value="1"/>
</dbReference>
<dbReference type="GO" id="GO:0015024">
    <property type="term" value="F:glucuronate-2-sulfatase activity"/>
    <property type="evidence" value="ECO:0007669"/>
    <property type="project" value="TreeGrafter"/>
</dbReference>
<dbReference type="SUPFAM" id="SSF53649">
    <property type="entry name" value="Alkaline phosphatase-like"/>
    <property type="match status" value="1"/>
</dbReference>
<sequence>GAFVTKEYGFARGFESFDDVHGLRAEEMFSNAINWVDSDASDEKFFLFLHTFQPHDPYKKRQEVFEKEPYEPISDSEALELFEKKFSDQNLTAQQKLDLFNYSFTSERIFGKVEPLNPFFAKLIQDTNNYSKKLLDNYLKMTTFYNSDAAKELSDFNDSLSFIVDSYDSTLFDADIQFAKFIKKLEEKNLLDKTVIILLSDHGEAFMEHDSFFHARTIYNEEIHIPLIIKYPNNYHARVKESVSLVDVSPTVLQSLKIDSPDSFHGMSLLNVLHGSKRGPIFSEKVGTTVIQDNWKLISQDGLTEVYDLSKDPDEQENLASTNPEKLEELQGILNAFVVFGKENSITPSESSVVWDS</sequence>
<dbReference type="Proteomes" id="UP000226712">
    <property type="component" value="Unassembled WGS sequence"/>
</dbReference>
<feature type="domain" description="Sulfatase N-terminal" evidence="1">
    <location>
        <begin position="24"/>
        <end position="256"/>
    </location>
</feature>
<evidence type="ECO:0000313" key="2">
    <source>
        <dbReference type="EMBL" id="MAG18204.1"/>
    </source>
</evidence>
<dbReference type="InterPro" id="IPR000917">
    <property type="entry name" value="Sulfatase_N"/>
</dbReference>
<comment type="caution">
    <text evidence="2">The sequence shown here is derived from an EMBL/GenBank/DDBJ whole genome shotgun (WGS) entry which is preliminary data.</text>
</comment>
<dbReference type="Gene3D" id="3.40.720.10">
    <property type="entry name" value="Alkaline Phosphatase, subunit A"/>
    <property type="match status" value="1"/>
</dbReference>
<dbReference type="EMBL" id="NZBD01000013">
    <property type="protein sequence ID" value="MAG18204.1"/>
    <property type="molecule type" value="Genomic_DNA"/>
</dbReference>
<evidence type="ECO:0000259" key="1">
    <source>
        <dbReference type="Pfam" id="PF00884"/>
    </source>
</evidence>
<dbReference type="Pfam" id="PF00884">
    <property type="entry name" value="Sulfatase"/>
    <property type="match status" value="1"/>
</dbReference>
<name>A0A2D6LQ15_9ARCH</name>
<accession>A0A2D6LQ15</accession>
<gene>
    <name evidence="2" type="ORF">CL944_01885</name>
</gene>
<dbReference type="InterPro" id="IPR017850">
    <property type="entry name" value="Alkaline_phosphatase_core_sf"/>
</dbReference>
<dbReference type="Gene3D" id="3.30.1120.10">
    <property type="match status" value="1"/>
</dbReference>